<evidence type="ECO:0000313" key="5">
    <source>
        <dbReference type="EMBL" id="EJP72679.1"/>
    </source>
</evidence>
<dbReference type="EMBL" id="JH611190">
    <property type="protein sequence ID" value="EJP72679.1"/>
    <property type="molecule type" value="Genomic_DNA"/>
</dbReference>
<keyword evidence="3" id="KW-0949">S-adenosyl-L-methionine</keyword>
<reference evidence="5 6" key="1">
    <citation type="journal article" date="2012" name="ISME J.">
        <title>Genomic insights to SAR86, an abundant and uncultivated marine bacterial lineage.</title>
        <authorList>
            <person name="Dupont C.L."/>
            <person name="Rusch D.B."/>
            <person name="Yooseph S."/>
            <person name="Lombardo M.J."/>
            <person name="Richter R.A."/>
            <person name="Valas R."/>
            <person name="Novotny M."/>
            <person name="Yee-Greenbaum J."/>
            <person name="Selengut J.D."/>
            <person name="Haft D.H."/>
            <person name="Halpern A.L."/>
            <person name="Lasken R.S."/>
            <person name="Nealson K."/>
            <person name="Friedman R."/>
            <person name="Venter J.C."/>
        </authorList>
    </citation>
    <scope>NUCLEOTIDE SEQUENCE [LARGE SCALE GENOMIC DNA]</scope>
</reference>
<dbReference type="GO" id="GO:0032259">
    <property type="term" value="P:methylation"/>
    <property type="evidence" value="ECO:0007669"/>
    <property type="project" value="UniProtKB-KW"/>
</dbReference>
<dbReference type="HOGENOM" id="CLU_2048111_0_0_6"/>
<evidence type="ECO:0000256" key="1">
    <source>
        <dbReference type="ARBA" id="ARBA00022603"/>
    </source>
</evidence>
<keyword evidence="1 5" id="KW-0489">Methyltransferase</keyword>
<dbReference type="Proteomes" id="UP000010116">
    <property type="component" value="Unassembled WGS sequence"/>
</dbReference>
<protein>
    <submittedName>
        <fullName evidence="5">tRNA (Uracil-5-)-methyltransferase</fullName>
    </submittedName>
</protein>
<dbReference type="GO" id="GO:0008033">
    <property type="term" value="P:tRNA processing"/>
    <property type="evidence" value="ECO:0007669"/>
    <property type="project" value="UniProtKB-KW"/>
</dbReference>
<dbReference type="PANTHER" id="PTHR47790">
    <property type="entry name" value="TRNA/TMRNA (URACIL-C(5))-METHYLTRANSFERASE"/>
    <property type="match status" value="1"/>
</dbReference>
<evidence type="ECO:0000313" key="6">
    <source>
        <dbReference type="Proteomes" id="UP000010116"/>
    </source>
</evidence>
<dbReference type="InterPro" id="IPR011869">
    <property type="entry name" value="TrmA_MeTrfase"/>
</dbReference>
<keyword evidence="4" id="KW-0819">tRNA processing</keyword>
<accession>J4KSG8</accession>
<dbReference type="Gene3D" id="2.40.50.1070">
    <property type="match status" value="1"/>
</dbReference>
<dbReference type="InterPro" id="IPR010280">
    <property type="entry name" value="U5_MeTrfase_fam"/>
</dbReference>
<evidence type="ECO:0000256" key="2">
    <source>
        <dbReference type="ARBA" id="ARBA00022679"/>
    </source>
</evidence>
<dbReference type="PANTHER" id="PTHR47790:SF2">
    <property type="entry name" value="TRNA_TMRNA (URACIL-C(5))-METHYLTRANSFERASE"/>
    <property type="match status" value="1"/>
</dbReference>
<dbReference type="GO" id="GO:0019843">
    <property type="term" value="F:rRNA binding"/>
    <property type="evidence" value="ECO:0007669"/>
    <property type="project" value="TreeGrafter"/>
</dbReference>
<evidence type="ECO:0000256" key="4">
    <source>
        <dbReference type="ARBA" id="ARBA00022694"/>
    </source>
</evidence>
<proteinExistence type="predicted"/>
<organism evidence="5 6">
    <name type="scientific">SAR86 cluster bacterium SAR86B</name>
    <dbReference type="NCBI Taxonomy" id="1123867"/>
    <lineage>
        <taxon>Bacteria</taxon>
        <taxon>Pseudomonadati</taxon>
        <taxon>Pseudomonadota</taxon>
        <taxon>Gammaproteobacteria</taxon>
        <taxon>SAR86 cluster</taxon>
    </lineage>
</organism>
<dbReference type="GO" id="GO:0000049">
    <property type="term" value="F:tRNA binding"/>
    <property type="evidence" value="ECO:0007669"/>
    <property type="project" value="TreeGrafter"/>
</dbReference>
<dbReference type="AlphaFoldDB" id="J4KSG8"/>
<sequence length="120" mass="14230">MNKHLATIASLKPFYQKKIDVYLSPPIHYRMRCEFSYKNNSYVMFDKNNDYILMDKFNIASELIYNIQPKLLKLINENQIISKNLFQVNFRSNNDGDILVTLIYRKPINDDLCKSIDKLS</sequence>
<keyword evidence="2 5" id="KW-0808">Transferase</keyword>
<dbReference type="GO" id="GO:0030697">
    <property type="term" value="F:tRNA (uracil(54)-C5)-methyltransferase activity, S-adenosyl methionine-dependent"/>
    <property type="evidence" value="ECO:0007669"/>
    <property type="project" value="InterPro"/>
</dbReference>
<gene>
    <name evidence="5" type="ORF">NT02SARS_1056</name>
</gene>
<evidence type="ECO:0000256" key="3">
    <source>
        <dbReference type="ARBA" id="ARBA00022691"/>
    </source>
</evidence>
<dbReference type="GO" id="GO:0005829">
    <property type="term" value="C:cytosol"/>
    <property type="evidence" value="ECO:0007669"/>
    <property type="project" value="TreeGrafter"/>
</dbReference>
<dbReference type="Pfam" id="PF05958">
    <property type="entry name" value="tRNA_U5-meth_tr"/>
    <property type="match status" value="1"/>
</dbReference>
<name>J4KSG8_9GAMM</name>